<dbReference type="AlphaFoldDB" id="M2ZQG6"/>
<dbReference type="EMBL" id="KB446560">
    <property type="protein sequence ID" value="EME81309.1"/>
    <property type="molecule type" value="Genomic_DNA"/>
</dbReference>
<dbReference type="Pfam" id="PF25000">
    <property type="entry name" value="DUF7779"/>
    <property type="match status" value="1"/>
</dbReference>
<dbReference type="OrthoDB" id="6161812at2759"/>
<evidence type="ECO:0000259" key="1">
    <source>
        <dbReference type="Pfam" id="PF00931"/>
    </source>
</evidence>
<dbReference type="RefSeq" id="XP_007928535.1">
    <property type="nucleotide sequence ID" value="XM_007930344.2"/>
</dbReference>
<feature type="non-terminal residue" evidence="3">
    <location>
        <position position="1"/>
    </location>
</feature>
<dbReference type="SUPFAM" id="SSF52540">
    <property type="entry name" value="P-loop containing nucleoside triphosphate hydrolases"/>
    <property type="match status" value="1"/>
</dbReference>
<feature type="non-terminal residue" evidence="3">
    <location>
        <position position="777"/>
    </location>
</feature>
<dbReference type="InterPro" id="IPR011990">
    <property type="entry name" value="TPR-like_helical_dom_sf"/>
</dbReference>
<dbReference type="InterPro" id="IPR056681">
    <property type="entry name" value="DUF7779"/>
</dbReference>
<dbReference type="GeneID" id="19342892"/>
<dbReference type="Proteomes" id="UP000016932">
    <property type="component" value="Unassembled WGS sequence"/>
</dbReference>
<evidence type="ECO:0000313" key="3">
    <source>
        <dbReference type="EMBL" id="EME81309.1"/>
    </source>
</evidence>
<feature type="domain" description="DUF7779" evidence="2">
    <location>
        <begin position="292"/>
        <end position="379"/>
    </location>
</feature>
<organism evidence="3 4">
    <name type="scientific">Pseudocercospora fijiensis (strain CIRAD86)</name>
    <name type="common">Black leaf streak disease fungus</name>
    <name type="synonym">Mycosphaerella fijiensis</name>
    <dbReference type="NCBI Taxonomy" id="383855"/>
    <lineage>
        <taxon>Eukaryota</taxon>
        <taxon>Fungi</taxon>
        <taxon>Dikarya</taxon>
        <taxon>Ascomycota</taxon>
        <taxon>Pezizomycotina</taxon>
        <taxon>Dothideomycetes</taxon>
        <taxon>Dothideomycetidae</taxon>
        <taxon>Mycosphaerellales</taxon>
        <taxon>Mycosphaerellaceae</taxon>
        <taxon>Pseudocercospora</taxon>
    </lineage>
</organism>
<feature type="domain" description="NB-ARC" evidence="1">
    <location>
        <begin position="55"/>
        <end position="210"/>
    </location>
</feature>
<evidence type="ECO:0000259" key="2">
    <source>
        <dbReference type="Pfam" id="PF25000"/>
    </source>
</evidence>
<proteinExistence type="predicted"/>
<keyword evidence="4" id="KW-1185">Reference proteome</keyword>
<protein>
    <submittedName>
        <fullName evidence="3">Uncharacterized protein</fullName>
    </submittedName>
</protein>
<dbReference type="Gene3D" id="1.25.40.10">
    <property type="entry name" value="Tetratricopeptide repeat domain"/>
    <property type="match status" value="1"/>
</dbReference>
<dbReference type="PANTHER" id="PTHR35205:SF1">
    <property type="entry name" value="ZU5 DOMAIN-CONTAINING PROTEIN"/>
    <property type="match status" value="1"/>
</dbReference>
<dbReference type="GO" id="GO:0043531">
    <property type="term" value="F:ADP binding"/>
    <property type="evidence" value="ECO:0007669"/>
    <property type="project" value="InterPro"/>
</dbReference>
<dbReference type="Gene3D" id="3.40.50.300">
    <property type="entry name" value="P-loop containing nucleotide triphosphate hydrolases"/>
    <property type="match status" value="1"/>
</dbReference>
<name>M2ZQG6_PSEFD</name>
<dbReference type="InterPro" id="IPR027417">
    <property type="entry name" value="P-loop_NTPase"/>
</dbReference>
<dbReference type="Pfam" id="PF00931">
    <property type="entry name" value="NB-ARC"/>
    <property type="match status" value="1"/>
</dbReference>
<reference evidence="3 4" key="1">
    <citation type="journal article" date="2012" name="PLoS Pathog.">
        <title>Diverse lifestyles and strategies of plant pathogenesis encoded in the genomes of eighteen Dothideomycetes fungi.</title>
        <authorList>
            <person name="Ohm R.A."/>
            <person name="Feau N."/>
            <person name="Henrissat B."/>
            <person name="Schoch C.L."/>
            <person name="Horwitz B.A."/>
            <person name="Barry K.W."/>
            <person name="Condon B.J."/>
            <person name="Copeland A.C."/>
            <person name="Dhillon B."/>
            <person name="Glaser F."/>
            <person name="Hesse C.N."/>
            <person name="Kosti I."/>
            <person name="LaButti K."/>
            <person name="Lindquist E.A."/>
            <person name="Lucas S."/>
            <person name="Salamov A.A."/>
            <person name="Bradshaw R.E."/>
            <person name="Ciuffetti L."/>
            <person name="Hamelin R.C."/>
            <person name="Kema G.H.J."/>
            <person name="Lawrence C."/>
            <person name="Scott J.A."/>
            <person name="Spatafora J.W."/>
            <person name="Turgeon B.G."/>
            <person name="de Wit P.J.G.M."/>
            <person name="Zhong S."/>
            <person name="Goodwin S.B."/>
            <person name="Grigoriev I.V."/>
        </authorList>
    </citation>
    <scope>NUCLEOTIDE SEQUENCE [LARGE SCALE GENOMIC DNA]</scope>
    <source>
        <strain evidence="3 4">CIRAD86</strain>
    </source>
</reference>
<dbReference type="eggNOG" id="ENOG502SICG">
    <property type="taxonomic scope" value="Eukaryota"/>
</dbReference>
<sequence length="777" mass="87809">LTPILDRFELPQQKARLPCFMVEGRTRNRDFCGRSEILQQLDKTLLPGLGAPAAPRHVAIFGKPGEGKTAIANEFVFTRKNEFDAVFWIRAESEAKLKQDLANIANALHLQSQTTGSEVSTEGREIAKAWLMNAVKEGVADVNVVESANWLLVLDNCNDVDLMDDLWEVLEFGSVLMTSTNPKSAMALSENQLSIDLKGFTESQSIEVLEHIAKLKISPEQVSEARAIVQPLGGWALALRQMACLIRYEHLSLREFKQRYESLDERTELQQRETHGPAESYPFTVASILAKDAISPRSLALLEVCSMLDPDTIHEELFASTQQMSDILSDFPIYRKGTYYSDRAEIIRLSLVGVDPDTNVWTIHRMVQEAIRGQLTIQRFRATFGFATKLVCNAWGLENPAEKRHSVKLWGHRSKWFPHILRLQDLYQSYAGAGCIEPSRELAQILSEGGTYQHEISMLHVAGVMLRAAKSVFESLPETETRDIQAMDIISDIYYGLGAWANETNHGEECLTFNKSLVALRCNLMKRGEPLSLRTAMAYNQRGTGHMMVKDYASAIEDFTSSRAHFKTLRLEVKCADSIPTVNLAVAHWLTGDLTTANDLLENGLAAREAAFGKDDTDSFRTGRFLHTLGNLRSDQSAMASDPAERVALMEESYRYHQRALSQYQATIGIHHHRTADVCHRVADHCIQRKCFDQARQFIEQAFRIWHADEASFRNEIARTIFLKARLEERAGNNFEAGALRERAAELRSRIVNEQHKKSPSELESKDFDELVTFWSR</sequence>
<dbReference type="InterPro" id="IPR002182">
    <property type="entry name" value="NB-ARC"/>
</dbReference>
<dbReference type="HOGENOM" id="CLU_000288_125_7_1"/>
<dbReference type="KEGG" id="pfj:MYCFIDRAFT_95554"/>
<accession>M2ZQG6</accession>
<evidence type="ECO:0000313" key="4">
    <source>
        <dbReference type="Proteomes" id="UP000016932"/>
    </source>
</evidence>
<dbReference type="VEuPathDB" id="FungiDB:MYCFIDRAFT_95554"/>
<dbReference type="PANTHER" id="PTHR35205">
    <property type="entry name" value="NB-ARC AND TPR DOMAIN PROTEIN"/>
    <property type="match status" value="1"/>
</dbReference>
<dbReference type="SUPFAM" id="SSF48452">
    <property type="entry name" value="TPR-like"/>
    <property type="match status" value="1"/>
</dbReference>
<dbReference type="STRING" id="383855.M2ZQG6"/>
<gene>
    <name evidence="3" type="ORF">MYCFIDRAFT_95554</name>
</gene>